<gene>
    <name evidence="1" type="ORF">I4F81_011506</name>
</gene>
<accession>A0ACC3CFS5</accession>
<evidence type="ECO:0000313" key="2">
    <source>
        <dbReference type="Proteomes" id="UP000798662"/>
    </source>
</evidence>
<organism evidence="1 2">
    <name type="scientific">Pyropia yezoensis</name>
    <name type="common">Susabi-nori</name>
    <name type="synonym">Porphyra yezoensis</name>
    <dbReference type="NCBI Taxonomy" id="2788"/>
    <lineage>
        <taxon>Eukaryota</taxon>
        <taxon>Rhodophyta</taxon>
        <taxon>Bangiophyceae</taxon>
        <taxon>Bangiales</taxon>
        <taxon>Bangiaceae</taxon>
        <taxon>Pyropia</taxon>
    </lineage>
</organism>
<name>A0ACC3CFS5_PYRYE</name>
<sequence length="408" mass="44087">MKNAMAAAKSDNWKVVVVKATNHDPAPPKGKHVRVIMQGLQWGGSITNRESPVGAIFYHLRKRLVQHEWIVVAKSLTIYHHILREGNEKFVLYVANHARGIFQLSSFSDPTPEGFAAAPFIRTYSAYLTQWCAAKAAINFPSASKPKEGGDTDAQRFRTAAAEKLFAELPVLQDSVDRLFGLDLSGQVRFSPVGTPAFSMILRDATSLWVGLSQGMIRLLDLFFKMETPAATLGLDIYRRYIEIVKKAGPFFESARQLNSRWTVPELSLISLDLLDSMTEYVKNGPAEARIEPHRAYQSVAGGYGNMALVPVQQQQGGGMAMGMGGAAGMNPMAMAHAARFGGNPNQYVGGGMQAAAAPAVPAMAAEGPSGGGAAYRVQRGTKPTRVNADDMAFGPLIESLKKSSVSK</sequence>
<protein>
    <submittedName>
        <fullName evidence="1">Uncharacterized protein</fullName>
    </submittedName>
</protein>
<keyword evidence="2" id="KW-1185">Reference proteome</keyword>
<dbReference type="Proteomes" id="UP000798662">
    <property type="component" value="Chromosome 3"/>
</dbReference>
<evidence type="ECO:0000313" key="1">
    <source>
        <dbReference type="EMBL" id="KAK1869024.1"/>
    </source>
</evidence>
<comment type="caution">
    <text evidence="1">The sequence shown here is derived from an EMBL/GenBank/DDBJ whole genome shotgun (WGS) entry which is preliminary data.</text>
</comment>
<reference evidence="1" key="1">
    <citation type="submission" date="2019-11" db="EMBL/GenBank/DDBJ databases">
        <title>Nori genome reveals adaptations in red seaweeds to the harsh intertidal environment.</title>
        <authorList>
            <person name="Wang D."/>
            <person name="Mao Y."/>
        </authorList>
    </citation>
    <scope>NUCLEOTIDE SEQUENCE</scope>
    <source>
        <tissue evidence="1">Gametophyte</tissue>
    </source>
</reference>
<dbReference type="EMBL" id="CM020620">
    <property type="protein sequence ID" value="KAK1869024.1"/>
    <property type="molecule type" value="Genomic_DNA"/>
</dbReference>
<proteinExistence type="predicted"/>